<dbReference type="InParanoid" id="A0A074Z8K0"/>
<sequence length="130" mass="13883">MANHDRPEFRVVEGYYGFSVPFMKTFQNLEENPPSGPERPLNWAPPPPPPEFAQSPPFQTSFSPNAPLPPPGRDVSQVGGGSYRQHDYGRGNGAGWRGGETRGGGGGAWRGRGRGGNNNGGSGPGGYRPY</sequence>
<dbReference type="GeneID" id="25366596"/>
<gene>
    <name evidence="2" type="ORF">AUEXF2481DRAFT_40394</name>
</gene>
<organism evidence="2 3">
    <name type="scientific">Aureobasidium subglaciale (strain EXF-2481)</name>
    <name type="common">Aureobasidium pullulans var. subglaciale</name>
    <dbReference type="NCBI Taxonomy" id="1043005"/>
    <lineage>
        <taxon>Eukaryota</taxon>
        <taxon>Fungi</taxon>
        <taxon>Dikarya</taxon>
        <taxon>Ascomycota</taxon>
        <taxon>Pezizomycotina</taxon>
        <taxon>Dothideomycetes</taxon>
        <taxon>Dothideomycetidae</taxon>
        <taxon>Dothideales</taxon>
        <taxon>Saccotheciaceae</taxon>
        <taxon>Aureobasidium</taxon>
    </lineage>
</organism>
<proteinExistence type="predicted"/>
<dbReference type="STRING" id="1043005.A0A074Z8K0"/>
<dbReference type="RefSeq" id="XP_013343542.1">
    <property type="nucleotide sequence ID" value="XM_013488088.1"/>
</dbReference>
<evidence type="ECO:0000256" key="1">
    <source>
        <dbReference type="SAM" id="MobiDB-lite"/>
    </source>
</evidence>
<protein>
    <submittedName>
        <fullName evidence="2">Uncharacterized protein</fullName>
    </submittedName>
</protein>
<feature type="compositionally biased region" description="Gly residues" evidence="1">
    <location>
        <begin position="90"/>
        <end position="130"/>
    </location>
</feature>
<keyword evidence="3" id="KW-1185">Reference proteome</keyword>
<dbReference type="HOGENOM" id="CLU_1937742_0_0_1"/>
<dbReference type="Proteomes" id="UP000030641">
    <property type="component" value="Unassembled WGS sequence"/>
</dbReference>
<dbReference type="AlphaFoldDB" id="A0A074Z8K0"/>
<reference evidence="2 3" key="1">
    <citation type="journal article" date="2014" name="BMC Genomics">
        <title>Genome sequencing of four Aureobasidium pullulans varieties: biotechnological potential, stress tolerance, and description of new species.</title>
        <authorList>
            <person name="Gostin Ar C."/>
            <person name="Ohm R.A."/>
            <person name="Kogej T."/>
            <person name="Sonjak S."/>
            <person name="Turk M."/>
            <person name="Zajc J."/>
            <person name="Zalar P."/>
            <person name="Grube M."/>
            <person name="Sun H."/>
            <person name="Han J."/>
            <person name="Sharma A."/>
            <person name="Chiniquy J."/>
            <person name="Ngan C.Y."/>
            <person name="Lipzen A."/>
            <person name="Barry K."/>
            <person name="Grigoriev I.V."/>
            <person name="Gunde-Cimerman N."/>
        </authorList>
    </citation>
    <scope>NUCLEOTIDE SEQUENCE [LARGE SCALE GENOMIC DNA]</scope>
    <source>
        <strain evidence="2 3">EXF-2481</strain>
    </source>
</reference>
<feature type="region of interest" description="Disordered" evidence="1">
    <location>
        <begin position="27"/>
        <end position="130"/>
    </location>
</feature>
<evidence type="ECO:0000313" key="3">
    <source>
        <dbReference type="Proteomes" id="UP000030641"/>
    </source>
</evidence>
<dbReference type="EMBL" id="KL584760">
    <property type="protein sequence ID" value="KEQ95126.1"/>
    <property type="molecule type" value="Genomic_DNA"/>
</dbReference>
<accession>A0A074Z8K0</accession>
<name>A0A074Z8K0_AURSE</name>
<dbReference type="OrthoDB" id="21470at2759"/>
<evidence type="ECO:0000313" key="2">
    <source>
        <dbReference type="EMBL" id="KEQ95126.1"/>
    </source>
</evidence>